<evidence type="ECO:0000313" key="2">
    <source>
        <dbReference type="Proteomes" id="UP001233271"/>
    </source>
</evidence>
<dbReference type="InterPro" id="IPR008775">
    <property type="entry name" value="Phytyl_CoA_dOase-like"/>
</dbReference>
<dbReference type="GO" id="GO:0048244">
    <property type="term" value="F:phytanoyl-CoA dioxygenase activity"/>
    <property type="evidence" value="ECO:0007669"/>
    <property type="project" value="InterPro"/>
</dbReference>
<dbReference type="GeneID" id="85493574"/>
<evidence type="ECO:0008006" key="3">
    <source>
        <dbReference type="Google" id="ProtNLM"/>
    </source>
</evidence>
<dbReference type="InterPro" id="IPR047128">
    <property type="entry name" value="PhyH"/>
</dbReference>
<protein>
    <recommendedName>
        <fullName evidence="3">Phytanoyl-CoA dioxygenase</fullName>
    </recommendedName>
</protein>
<dbReference type="PANTHER" id="PTHR21308:SF8">
    <property type="entry name" value="PHYTANOYL-COA DIOXYGENASE FAMILY PROTEIN (AFU_ORTHOLOGUE AFUA_2G09620)"/>
    <property type="match status" value="1"/>
</dbReference>
<evidence type="ECO:0000313" key="1">
    <source>
        <dbReference type="EMBL" id="BEI89703.1"/>
    </source>
</evidence>
<dbReference type="Gene3D" id="2.60.120.620">
    <property type="entry name" value="q2cbj1_9rhob like domain"/>
    <property type="match status" value="1"/>
</dbReference>
<dbReference type="PANTHER" id="PTHR21308">
    <property type="entry name" value="PHYTANOYL-COA ALPHA-HYDROXYLASE"/>
    <property type="match status" value="1"/>
</dbReference>
<dbReference type="AlphaFoldDB" id="A0AA48IIQ1"/>
<organism evidence="1 2">
    <name type="scientific">Cutaneotrichosporon cavernicola</name>
    <dbReference type="NCBI Taxonomy" id="279322"/>
    <lineage>
        <taxon>Eukaryota</taxon>
        <taxon>Fungi</taxon>
        <taxon>Dikarya</taxon>
        <taxon>Basidiomycota</taxon>
        <taxon>Agaricomycotina</taxon>
        <taxon>Tremellomycetes</taxon>
        <taxon>Trichosporonales</taxon>
        <taxon>Trichosporonaceae</taxon>
        <taxon>Cutaneotrichosporon</taxon>
    </lineage>
</organism>
<dbReference type="Pfam" id="PF05721">
    <property type="entry name" value="PhyH"/>
    <property type="match status" value="1"/>
</dbReference>
<dbReference type="EMBL" id="AP028213">
    <property type="protein sequence ID" value="BEI89703.1"/>
    <property type="molecule type" value="Genomic_DNA"/>
</dbReference>
<accession>A0AA48IIQ1</accession>
<dbReference type="GO" id="GO:0001561">
    <property type="term" value="P:fatty acid alpha-oxidation"/>
    <property type="evidence" value="ECO:0007669"/>
    <property type="project" value="InterPro"/>
</dbReference>
<name>A0AA48IIQ1_9TREE</name>
<reference evidence="1" key="1">
    <citation type="journal article" date="2023" name="BMC Genomics">
        <title>Chromosome-level genome assemblies of Cutaneotrichosporon spp. (Trichosporonales, Basidiomycota) reveal imbalanced evolution between nucleotide sequences and chromosome synteny.</title>
        <authorList>
            <person name="Kobayashi Y."/>
            <person name="Kayamori A."/>
            <person name="Aoki K."/>
            <person name="Shiwa Y."/>
            <person name="Matsutani M."/>
            <person name="Fujita N."/>
            <person name="Sugita T."/>
            <person name="Iwasaki W."/>
            <person name="Tanaka N."/>
            <person name="Takashima M."/>
        </authorList>
    </citation>
    <scope>NUCLEOTIDE SEQUENCE</scope>
    <source>
        <strain evidence="1">HIS019</strain>
    </source>
</reference>
<dbReference type="Proteomes" id="UP001233271">
    <property type="component" value="Chromosome 2"/>
</dbReference>
<keyword evidence="2" id="KW-1185">Reference proteome</keyword>
<gene>
    <name evidence="1" type="ORF">CcaverHIS019_0210650</name>
</gene>
<proteinExistence type="predicted"/>
<dbReference type="RefSeq" id="XP_060454969.1">
    <property type="nucleotide sequence ID" value="XM_060598147.1"/>
</dbReference>
<dbReference type="KEGG" id="ccac:CcaHIS019_0210650"/>
<dbReference type="SUPFAM" id="SSF51197">
    <property type="entry name" value="Clavaminate synthase-like"/>
    <property type="match status" value="1"/>
</dbReference>
<sequence length="399" mass="43116">MANDTSINGRLMNGTCGRKSTRSVPEFTDDDLAAFTELCSQQTNAADYPLVSEITSNVPIYDASTLLTSDRDITMDELHSALLSGPGLFVIRSAFDPAVIDRASSAFDTIITSEKVAGKGGGDHFATPGANDRIWNSFQKHALTDPTSFVEYYANQLLSLAAEAWLGPGYAITAQTNIVRPGGKAQEPHRDYHLGFQAAEVVARFPASAQVASALLTLQGAIAHSDMPLTSGPTLLLPHSHKYEAGFLAYRDPRFRAIFEQKRIQLPLQKGDALFFNPALVHAAGSNMTSEVQRSANLVQVSAAWGKPMESVDRSAIVKAVWAELAAFWEQAGEGEKDALLAAVPDAYSFPTNLDRDPPPIGGHCPPTQKERVAKGLEEGVDAVEMGRRIDAYDEIRRA</sequence>